<sequence>MFTTQVRHEKRQAPRGTTRTTFLSEQNNNVKRSVCLPVFLLLSFCFHDCRRDGETRNLVPSTNERNVPSGRIAVIAMACRTSDHRSSLEGPQPGSGHHSPRTDDLLYGGTAMKGAMCWETTYGHVSRI</sequence>
<evidence type="ECO:0000256" key="1">
    <source>
        <dbReference type="SAM" id="MobiDB-lite"/>
    </source>
</evidence>
<accession>A0A195B931</accession>
<keyword evidence="3" id="KW-1185">Reference proteome</keyword>
<name>A0A195B931_9HYME</name>
<evidence type="ECO:0000313" key="3">
    <source>
        <dbReference type="Proteomes" id="UP000078540"/>
    </source>
</evidence>
<evidence type="ECO:0000313" key="2">
    <source>
        <dbReference type="EMBL" id="KYM80735.1"/>
    </source>
</evidence>
<feature type="region of interest" description="Disordered" evidence="1">
    <location>
        <begin position="82"/>
        <end position="105"/>
    </location>
</feature>
<gene>
    <name evidence="2" type="ORF">ALC53_08904</name>
</gene>
<protein>
    <submittedName>
        <fullName evidence="2">Uncharacterized protein</fullName>
    </submittedName>
</protein>
<proteinExistence type="predicted"/>
<dbReference type="EMBL" id="KQ976558">
    <property type="protein sequence ID" value="KYM80735.1"/>
    <property type="molecule type" value="Genomic_DNA"/>
</dbReference>
<dbReference type="AlphaFoldDB" id="A0A195B931"/>
<organism evidence="2 3">
    <name type="scientific">Atta colombica</name>
    <dbReference type="NCBI Taxonomy" id="520822"/>
    <lineage>
        <taxon>Eukaryota</taxon>
        <taxon>Metazoa</taxon>
        <taxon>Ecdysozoa</taxon>
        <taxon>Arthropoda</taxon>
        <taxon>Hexapoda</taxon>
        <taxon>Insecta</taxon>
        <taxon>Pterygota</taxon>
        <taxon>Neoptera</taxon>
        <taxon>Endopterygota</taxon>
        <taxon>Hymenoptera</taxon>
        <taxon>Apocrita</taxon>
        <taxon>Aculeata</taxon>
        <taxon>Formicoidea</taxon>
        <taxon>Formicidae</taxon>
        <taxon>Myrmicinae</taxon>
        <taxon>Atta</taxon>
    </lineage>
</organism>
<reference evidence="2 3" key="1">
    <citation type="submission" date="2015-09" db="EMBL/GenBank/DDBJ databases">
        <title>Atta colombica WGS genome.</title>
        <authorList>
            <person name="Nygaard S."/>
            <person name="Hu H."/>
            <person name="Boomsma J."/>
            <person name="Zhang G."/>
        </authorList>
    </citation>
    <scope>NUCLEOTIDE SEQUENCE [LARGE SCALE GENOMIC DNA]</scope>
    <source>
        <strain evidence="2">Treedump-2</strain>
        <tissue evidence="2">Whole body</tissue>
    </source>
</reference>
<dbReference type="Proteomes" id="UP000078540">
    <property type="component" value="Unassembled WGS sequence"/>
</dbReference>